<sequence length="387" mass="40906">MTLTANWSYPTAIRFGAGRIKELADACAAAGIKKPLLVTDKGLASLPVTASTLDVMEEAGLGRAMFFEVDPNPTEINLEAGVAAFNAGRHDGVIAFGGGSGLDLGKLIAFMAGQTRPVWDFEDIGDWWTRADADAIYPNIAVPTTAGTGSEVGRASVITNSESHVKKIIFHPKILPSVVICDPELTVGMPKMITVGTGIDAFVHCLEAYSSPHYHPMSQGIALEGMRLVKENLPKVVANPNDIEARGHMMSAAAMGAVAFQKGLGGIHALAHPVGAVYNTHHGLTNAVIMPTVLKFNRAEIEERIEKLASYLDIPGGFDGFFDFVMKMRSDMGVPNTLAELGVGTDKIDVLAEEAVKDPSAGGNPVEFTLEAAKALLIEAIGEQVSA</sequence>
<organism evidence="7 8">
    <name type="scientific">Pseudovibrio ascidiaceicola</name>
    <dbReference type="NCBI Taxonomy" id="285279"/>
    <lineage>
        <taxon>Bacteria</taxon>
        <taxon>Pseudomonadati</taxon>
        <taxon>Pseudomonadota</taxon>
        <taxon>Alphaproteobacteria</taxon>
        <taxon>Hyphomicrobiales</taxon>
        <taxon>Stappiaceae</taxon>
        <taxon>Pseudovibrio</taxon>
    </lineage>
</organism>
<dbReference type="InterPro" id="IPR001670">
    <property type="entry name" value="ADH_Fe/GldA"/>
</dbReference>
<comment type="caution">
    <text evidence="7">The sequence shown here is derived from an EMBL/GenBank/DDBJ whole genome shotgun (WGS) entry which is preliminary data.</text>
</comment>
<feature type="domain" description="Alcohol dehydrogenase iron-type/glycerol dehydrogenase GldA" evidence="5">
    <location>
        <begin position="10"/>
        <end position="183"/>
    </location>
</feature>
<dbReference type="Pfam" id="PF00465">
    <property type="entry name" value="Fe-ADH"/>
    <property type="match status" value="1"/>
</dbReference>
<keyword evidence="8" id="KW-1185">Reference proteome</keyword>
<evidence type="ECO:0000256" key="1">
    <source>
        <dbReference type="ARBA" id="ARBA00001962"/>
    </source>
</evidence>
<dbReference type="InterPro" id="IPR039697">
    <property type="entry name" value="Alcohol_dehydrogenase_Fe"/>
</dbReference>
<evidence type="ECO:0000259" key="5">
    <source>
        <dbReference type="Pfam" id="PF00465"/>
    </source>
</evidence>
<dbReference type="PROSITE" id="PS00913">
    <property type="entry name" value="ADH_IRON_1"/>
    <property type="match status" value="1"/>
</dbReference>
<dbReference type="InterPro" id="IPR056798">
    <property type="entry name" value="ADH_Fe_C"/>
</dbReference>
<accession>A0A1I3ZN12</accession>
<dbReference type="Gene3D" id="1.20.1090.10">
    <property type="entry name" value="Dehydroquinate synthase-like - alpha domain"/>
    <property type="match status" value="1"/>
</dbReference>
<dbReference type="RefSeq" id="WP_093519430.1">
    <property type="nucleotide sequence ID" value="NZ_FOSK01000005.1"/>
</dbReference>
<dbReference type="Pfam" id="PF25137">
    <property type="entry name" value="ADH_Fe_C"/>
    <property type="match status" value="1"/>
</dbReference>
<evidence type="ECO:0000313" key="8">
    <source>
        <dbReference type="Proteomes" id="UP000199598"/>
    </source>
</evidence>
<evidence type="ECO:0000256" key="2">
    <source>
        <dbReference type="ARBA" id="ARBA00007358"/>
    </source>
</evidence>
<dbReference type="EMBL" id="FOSK01000005">
    <property type="protein sequence ID" value="SFK45438.1"/>
    <property type="molecule type" value="Genomic_DNA"/>
</dbReference>
<comment type="cofactor">
    <cofactor evidence="1">
        <name>Fe cation</name>
        <dbReference type="ChEBI" id="CHEBI:24875"/>
    </cofactor>
</comment>
<dbReference type="InterPro" id="IPR018211">
    <property type="entry name" value="ADH_Fe_CS"/>
</dbReference>
<dbReference type="PANTHER" id="PTHR11496:SF102">
    <property type="entry name" value="ALCOHOL DEHYDROGENASE 4"/>
    <property type="match status" value="1"/>
</dbReference>
<protein>
    <submittedName>
        <fullName evidence="7">Uncharacterized protein</fullName>
    </submittedName>
</protein>
<dbReference type="PANTHER" id="PTHR11496">
    <property type="entry name" value="ALCOHOL DEHYDROGENASE"/>
    <property type="match status" value="1"/>
</dbReference>
<feature type="domain" description="Fe-containing alcohol dehydrogenase-like C-terminal" evidence="6">
    <location>
        <begin position="194"/>
        <end position="379"/>
    </location>
</feature>
<keyword evidence="4" id="KW-0520">NAD</keyword>
<dbReference type="CDD" id="cd14861">
    <property type="entry name" value="Fe-ADH-like"/>
    <property type="match status" value="1"/>
</dbReference>
<dbReference type="Proteomes" id="UP000199598">
    <property type="component" value="Unassembled WGS sequence"/>
</dbReference>
<evidence type="ECO:0000256" key="3">
    <source>
        <dbReference type="ARBA" id="ARBA00023002"/>
    </source>
</evidence>
<reference evidence="7 8" key="1">
    <citation type="submission" date="2016-10" db="EMBL/GenBank/DDBJ databases">
        <authorList>
            <person name="Varghese N."/>
            <person name="Submissions S."/>
        </authorList>
    </citation>
    <scope>NUCLEOTIDE SEQUENCE [LARGE SCALE GENOMIC DNA]</scope>
    <source>
        <strain evidence="7 8">DSM 16392</strain>
    </source>
</reference>
<name>A0A1I3ZN12_9HYPH</name>
<gene>
    <name evidence="7" type="ORF">SAMN04488518_105168</name>
</gene>
<evidence type="ECO:0000313" key="7">
    <source>
        <dbReference type="EMBL" id="SFK45438.1"/>
    </source>
</evidence>
<evidence type="ECO:0000256" key="4">
    <source>
        <dbReference type="ARBA" id="ARBA00023027"/>
    </source>
</evidence>
<evidence type="ECO:0000259" key="6">
    <source>
        <dbReference type="Pfam" id="PF25137"/>
    </source>
</evidence>
<proteinExistence type="inferred from homology"/>
<dbReference type="Gene3D" id="3.40.50.1970">
    <property type="match status" value="1"/>
</dbReference>
<dbReference type="PROSITE" id="PS00060">
    <property type="entry name" value="ADH_IRON_2"/>
    <property type="match status" value="1"/>
</dbReference>
<comment type="similarity">
    <text evidence="2">Belongs to the iron-containing alcohol dehydrogenase family.</text>
</comment>
<dbReference type="SUPFAM" id="SSF56796">
    <property type="entry name" value="Dehydroquinate synthase-like"/>
    <property type="match status" value="1"/>
</dbReference>
<keyword evidence="3" id="KW-0560">Oxidoreductase</keyword>